<proteinExistence type="predicted"/>
<organism evidence="2 3">
    <name type="scientific">Zingiber officinale</name>
    <name type="common">Ginger</name>
    <name type="synonym">Amomum zingiber</name>
    <dbReference type="NCBI Taxonomy" id="94328"/>
    <lineage>
        <taxon>Eukaryota</taxon>
        <taxon>Viridiplantae</taxon>
        <taxon>Streptophyta</taxon>
        <taxon>Embryophyta</taxon>
        <taxon>Tracheophyta</taxon>
        <taxon>Spermatophyta</taxon>
        <taxon>Magnoliopsida</taxon>
        <taxon>Liliopsida</taxon>
        <taxon>Zingiberales</taxon>
        <taxon>Zingiberaceae</taxon>
        <taxon>Zingiber</taxon>
    </lineage>
</organism>
<keyword evidence="1" id="KW-0472">Membrane</keyword>
<feature type="transmembrane region" description="Helical" evidence="1">
    <location>
        <begin position="12"/>
        <end position="38"/>
    </location>
</feature>
<keyword evidence="1" id="KW-1133">Transmembrane helix</keyword>
<evidence type="ECO:0000313" key="2">
    <source>
        <dbReference type="EMBL" id="KAG6508961.1"/>
    </source>
</evidence>
<keyword evidence="3" id="KW-1185">Reference proteome</keyword>
<evidence type="ECO:0000256" key="1">
    <source>
        <dbReference type="SAM" id="Phobius"/>
    </source>
</evidence>
<sequence length="134" mass="14520">MLPSVIQSSQVIYSFIHVILAMLVLSGIVLLPVLLVVATEPAPSSTDSNSEGSFKNLDKLTMGHANVTMQVMDEKFGCAVARIVLPRLVMHTRYHYGLAFPKGLNSAPGRPRVAPSSPVIFEVTLEYVPGLDNE</sequence>
<reference evidence="2 3" key="1">
    <citation type="submission" date="2020-08" db="EMBL/GenBank/DDBJ databases">
        <title>Plant Genome Project.</title>
        <authorList>
            <person name="Zhang R.-G."/>
        </authorList>
    </citation>
    <scope>NUCLEOTIDE SEQUENCE [LARGE SCALE GENOMIC DNA]</scope>
    <source>
        <tissue evidence="2">Rhizome</tissue>
    </source>
</reference>
<comment type="caution">
    <text evidence="2">The sequence shown here is derived from an EMBL/GenBank/DDBJ whole genome shotgun (WGS) entry which is preliminary data.</text>
</comment>
<evidence type="ECO:0000313" key="3">
    <source>
        <dbReference type="Proteomes" id="UP000734854"/>
    </source>
</evidence>
<dbReference type="Proteomes" id="UP000734854">
    <property type="component" value="Unassembled WGS sequence"/>
</dbReference>
<keyword evidence="1" id="KW-0812">Transmembrane</keyword>
<gene>
    <name evidence="2" type="ORF">ZIOFF_034343</name>
</gene>
<dbReference type="EMBL" id="JACMSC010000009">
    <property type="protein sequence ID" value="KAG6508961.1"/>
    <property type="molecule type" value="Genomic_DNA"/>
</dbReference>
<accession>A0A8J5GJE4</accession>
<name>A0A8J5GJE4_ZINOF</name>
<dbReference type="AlphaFoldDB" id="A0A8J5GJE4"/>
<protein>
    <submittedName>
        <fullName evidence="2">Uncharacterized protein</fullName>
    </submittedName>
</protein>